<comment type="subcellular location">
    <subcellularLocation>
        <location evidence="1">Endoplasmic reticulum membrane</location>
        <topology evidence="1">Multi-pass membrane protein</topology>
    </subcellularLocation>
</comment>
<evidence type="ECO:0000256" key="5">
    <source>
        <dbReference type="ARBA" id="ARBA00018512"/>
    </source>
</evidence>
<comment type="caution">
    <text evidence="14">Lacks conserved residue(s) required for the propagation of feature annotation.</text>
</comment>
<evidence type="ECO:0000256" key="10">
    <source>
        <dbReference type="ARBA" id="ARBA00022989"/>
    </source>
</evidence>
<dbReference type="Pfam" id="PF04922">
    <property type="entry name" value="DIE2_ALG10"/>
    <property type="match status" value="1"/>
</dbReference>
<dbReference type="EMBL" id="OV725078">
    <property type="protein sequence ID" value="CAH1393107.1"/>
    <property type="molecule type" value="Genomic_DNA"/>
</dbReference>
<dbReference type="AlphaFoldDB" id="A0A9P0H495"/>
<dbReference type="PANTHER" id="PTHR12989:SF10">
    <property type="entry name" value="DOL-P-GLC:GLC(2)MAN(9)GLCNAC(2)-PP-DOL ALPHA-1,2-GLUCOSYLTRANSFERASE-RELATED"/>
    <property type="match status" value="1"/>
</dbReference>
<proteinExistence type="inferred from homology"/>
<keyword evidence="9" id="KW-0256">Endoplasmic reticulum</keyword>
<evidence type="ECO:0000256" key="12">
    <source>
        <dbReference type="ARBA" id="ARBA00044727"/>
    </source>
</evidence>
<evidence type="ECO:0000256" key="9">
    <source>
        <dbReference type="ARBA" id="ARBA00022824"/>
    </source>
</evidence>
<feature type="transmembrane region" description="Helical" evidence="14">
    <location>
        <begin position="289"/>
        <end position="309"/>
    </location>
</feature>
<keyword evidence="7" id="KW-0808">Transferase</keyword>
<evidence type="ECO:0000313" key="16">
    <source>
        <dbReference type="Proteomes" id="UP001152798"/>
    </source>
</evidence>
<feature type="transmembrane region" description="Helical" evidence="14">
    <location>
        <begin position="110"/>
        <end position="129"/>
    </location>
</feature>
<evidence type="ECO:0000256" key="14">
    <source>
        <dbReference type="PIRNR" id="PIRNR028810"/>
    </source>
</evidence>
<dbReference type="GO" id="GO:0005789">
    <property type="term" value="C:endoplasmic reticulum membrane"/>
    <property type="evidence" value="ECO:0007669"/>
    <property type="project" value="UniProtKB-SubCell"/>
</dbReference>
<accession>A0A9P0H495</accession>
<keyword evidence="6 14" id="KW-0328">Glycosyltransferase</keyword>
<dbReference type="PANTHER" id="PTHR12989">
    <property type="entry name" value="ALPHA-1,2-GLUCOSYLTRANSFERASE ALG10"/>
    <property type="match status" value="1"/>
</dbReference>
<feature type="transmembrane region" description="Helical" evidence="14">
    <location>
        <begin position="136"/>
        <end position="154"/>
    </location>
</feature>
<evidence type="ECO:0000256" key="13">
    <source>
        <dbReference type="ARBA" id="ARBA00048064"/>
    </source>
</evidence>
<feature type="transmembrane region" description="Helical" evidence="14">
    <location>
        <begin position="356"/>
        <end position="378"/>
    </location>
</feature>
<keyword evidence="10 14" id="KW-1133">Transmembrane helix</keyword>
<keyword evidence="16" id="KW-1185">Reference proteome</keyword>
<feature type="transmembrane region" description="Helical" evidence="14">
    <location>
        <begin position="316"/>
        <end position="336"/>
    </location>
</feature>
<comment type="pathway">
    <text evidence="2">Protein modification; protein glycosylation.</text>
</comment>
<feature type="transmembrane region" description="Helical" evidence="14">
    <location>
        <begin position="51"/>
        <end position="73"/>
    </location>
</feature>
<keyword evidence="8 14" id="KW-0812">Transmembrane</keyword>
<feature type="transmembrane region" description="Helical" evidence="14">
    <location>
        <begin position="398"/>
        <end position="415"/>
    </location>
</feature>
<evidence type="ECO:0000256" key="1">
    <source>
        <dbReference type="ARBA" id="ARBA00004477"/>
    </source>
</evidence>
<evidence type="ECO:0000256" key="6">
    <source>
        <dbReference type="ARBA" id="ARBA00022676"/>
    </source>
</evidence>
<dbReference type="EC" id="2.4.1.256" evidence="4 14"/>
<dbReference type="GO" id="GO:0106073">
    <property type="term" value="F:dolichyl pyrophosphate Glc2Man9GlcNAc2 alpha-1,2-glucosyltransferase activity"/>
    <property type="evidence" value="ECO:0007669"/>
    <property type="project" value="UniProtKB-UniRule"/>
</dbReference>
<protein>
    <recommendedName>
        <fullName evidence="5 14">Dol-P-Glc:Glc(2)Man(9)GlcNAc(2)-PP-Dol alpha-1,2-glucosyltransferase</fullName>
        <ecNumber evidence="4 14">2.4.1.256</ecNumber>
    </recommendedName>
</protein>
<dbReference type="GO" id="GO:0006488">
    <property type="term" value="P:dolichol-linked oligosaccharide biosynthetic process"/>
    <property type="evidence" value="ECO:0007669"/>
    <property type="project" value="UniProtKB-UniRule"/>
</dbReference>
<comment type="catalytic activity">
    <reaction evidence="13">
        <text>an alpha-D-Glc-(1-&gt;3)-alpha-D-Glc-(1-&gt;3)-alpha-D-Man-(1-&gt;2)-alpha-D-Man-(1-&gt;2)-alpha-D-Man-(1-&gt;3)-[alpha-D-Man-(1-&gt;2)-alpha-D-Man-(1-&gt;3)-[alpha-D-Man-(1-&gt;2)-alpha-D-Man-(1-&gt;6)]-alpha-D-Man-(1-&gt;6)]-beta-D-Man-(1-&gt;4)-beta-D-GlcNAc-(1-&gt;4)-alpha-D-GlcNAc-diphospho-di-trans,poly-cis-dolichol + a di-trans,poly-cis-dolichyl beta-D-glucosyl phosphate = a alpha-D-Glc-(1-&gt;2)-alpha-D-Glc-(1-&gt;3)-alpha-D-Glc-(1-&gt;3)-alpha-D-Man-(1-&gt;2)-alpha-D-Man-(1-&gt;2)-alpha-D-Man-(1-&gt;3)-[alpha-D-Man-(1-&gt;2)-alpha-D-Man-(1-&gt;3)-[alpha-D-Man-(1-&gt;2)-alpha-D-Man-(1-&gt;6)]-alpha-D-Man-(1-&gt;6)]-beta-D-Man-(1-&gt;4)-beta-D-GlcNAc-(1-&gt;4)-alpha-D-GlcNAc-diphospho-di-trans,poly-cis-dolichol + a di-trans,poly-cis-dolichyl phosphate + H(+)</text>
        <dbReference type="Rhea" id="RHEA:29543"/>
        <dbReference type="Rhea" id="RHEA-COMP:19498"/>
        <dbReference type="Rhea" id="RHEA-COMP:19502"/>
        <dbReference type="Rhea" id="RHEA-COMP:19512"/>
        <dbReference type="Rhea" id="RHEA-COMP:19522"/>
        <dbReference type="ChEBI" id="CHEBI:15378"/>
        <dbReference type="ChEBI" id="CHEBI:57525"/>
        <dbReference type="ChEBI" id="CHEBI:57683"/>
        <dbReference type="ChEBI" id="CHEBI:132522"/>
        <dbReference type="ChEBI" id="CHEBI:132523"/>
        <dbReference type="EC" id="2.4.1.256"/>
    </reaction>
    <physiologicalReaction direction="left-to-right" evidence="13">
        <dbReference type="Rhea" id="RHEA:29544"/>
    </physiologicalReaction>
</comment>
<reference evidence="15" key="1">
    <citation type="submission" date="2022-01" db="EMBL/GenBank/DDBJ databases">
        <authorList>
            <person name="King R."/>
        </authorList>
    </citation>
    <scope>NUCLEOTIDE SEQUENCE</scope>
</reference>
<evidence type="ECO:0000256" key="8">
    <source>
        <dbReference type="ARBA" id="ARBA00022692"/>
    </source>
</evidence>
<dbReference type="PIRSF" id="PIRSF028810">
    <property type="entry name" value="Alpha1_2_glucosyltferase_Alg10"/>
    <property type="match status" value="1"/>
</dbReference>
<organism evidence="15 16">
    <name type="scientific">Nezara viridula</name>
    <name type="common">Southern green stink bug</name>
    <name type="synonym">Cimex viridulus</name>
    <dbReference type="NCBI Taxonomy" id="85310"/>
    <lineage>
        <taxon>Eukaryota</taxon>
        <taxon>Metazoa</taxon>
        <taxon>Ecdysozoa</taxon>
        <taxon>Arthropoda</taxon>
        <taxon>Hexapoda</taxon>
        <taxon>Insecta</taxon>
        <taxon>Pterygota</taxon>
        <taxon>Neoptera</taxon>
        <taxon>Paraneoptera</taxon>
        <taxon>Hemiptera</taxon>
        <taxon>Heteroptera</taxon>
        <taxon>Panheteroptera</taxon>
        <taxon>Pentatomomorpha</taxon>
        <taxon>Pentatomoidea</taxon>
        <taxon>Pentatomidae</taxon>
        <taxon>Pentatominae</taxon>
        <taxon>Nezara</taxon>
    </lineage>
</organism>
<feature type="transmembrane region" description="Helical" evidence="14">
    <location>
        <begin position="174"/>
        <end position="194"/>
    </location>
</feature>
<evidence type="ECO:0000256" key="11">
    <source>
        <dbReference type="ARBA" id="ARBA00023136"/>
    </source>
</evidence>
<evidence type="ECO:0000256" key="2">
    <source>
        <dbReference type="ARBA" id="ARBA00004922"/>
    </source>
</evidence>
<keyword evidence="11 14" id="KW-0472">Membrane</keyword>
<comment type="similarity">
    <text evidence="3 14">Belongs to the ALG10 glucosyltransferase family.</text>
</comment>
<gene>
    <name evidence="15" type="ORF">NEZAVI_LOCUS3824</name>
</gene>
<dbReference type="Proteomes" id="UP001152798">
    <property type="component" value="Chromosome 2"/>
</dbReference>
<evidence type="ECO:0000256" key="7">
    <source>
        <dbReference type="ARBA" id="ARBA00022679"/>
    </source>
</evidence>
<sequence length="501" mass="59558">MFNHNKVNDSFSIALVLSFKFEKGIGIFKFKMFPFTKNLREKSMRKRIKRFFLFHLTVVYVGICSLSFLMLHYTQPSPLIDEVFHIPQAISYIKGNFTEWHPKITTLPGLYLSTSAVFNVIAFVVDVPVESLCQPFYLRLFNLLSSVFTMHVIYSIVTFDDFSSRKVLKPKKAFWVTFNLSIFPISYFFNHFYYTDTFSTLLVLMMYRQHLLNNFGKAALLGLCSIMIRQTNVIWIGYLIIDESFQICQKMLRKRKDHILINPMKAFRKLLDEYLLKNYVANSFKNSRYYLLVCLLFLVFLYINNGIVIGDKEAHVPVVHLCQIFYFSVFTLIFGFPHFIPSLKDFLNAVRENKRITLISLIACLLVIHFNTMVHPYILADNRHYTFYVWKRIYEKYFLVKYLLAPLYLFSLYAITSNLDVFKIVQFWICTFICLVPQKLLELRYFIVPYYMLRLEINYNNSWCTAVESCWSVLINCATIYIFVHKEFFWPDSPDIQRIIW</sequence>
<dbReference type="InterPro" id="IPR016900">
    <property type="entry name" value="Alg10"/>
</dbReference>
<evidence type="ECO:0000256" key="3">
    <source>
        <dbReference type="ARBA" id="ARBA00010600"/>
    </source>
</evidence>
<evidence type="ECO:0000256" key="4">
    <source>
        <dbReference type="ARBA" id="ARBA00011967"/>
    </source>
</evidence>
<name>A0A9P0H495_NEZVI</name>
<evidence type="ECO:0000313" key="15">
    <source>
        <dbReference type="EMBL" id="CAH1393107.1"/>
    </source>
</evidence>
<dbReference type="OrthoDB" id="4769at2759"/>
<comment type="function">
    <text evidence="12">Dol-P-Glc:Glc(2)Man(9)GlcNAc(2)-PP-Dol alpha-1,2-glucosyltransferase that operates in the biosynthetic pathway of dolichol-linked oligosaccharides, the glycan precursors employed in protein asparagine (N)-glycosylation. The assembly of dolichol-linked oligosaccharides begins on the cytosolic side of the endoplasmic reticulum membrane and finishes in its lumen. The sequential addition of sugars to dolichol pyrophosphate produces dolichol-linked oligosaccharides containing fourteen sugars, including two GlcNAcs, nine mannoses and three glucoses. Once assembled, the oligosaccharide is transferred from the lipid to nascent proteins by oligosaccharyltransferases. In the lumen of the endoplasmic reticulum, adds the third and last glucose residue from dolichyl phosphate glucose (Dol-P-Glc) onto the lipid-linked oligosaccharide intermediate Glc(2)Man(9)GlcNAc(2)-PP-Dol to produce Glc(3)Man(9)GlcNAc(2)-PP-Dol.</text>
</comment>